<reference evidence="1 2" key="1">
    <citation type="submission" date="2017-08" db="EMBL/GenBank/DDBJ databases">
        <title>Infants hospitalized years apart are colonized by the same room-sourced microbial strains.</title>
        <authorList>
            <person name="Brooks B."/>
            <person name="Olm M.R."/>
            <person name="Firek B.A."/>
            <person name="Baker R."/>
            <person name="Thomas B.C."/>
            <person name="Morowitz M.J."/>
            <person name="Banfield J.F."/>
        </authorList>
    </citation>
    <scope>NUCLEOTIDE SEQUENCE [LARGE SCALE GENOMIC DNA]</scope>
    <source>
        <strain evidence="1">S2_018_000_R3_110</strain>
    </source>
</reference>
<evidence type="ECO:0000313" key="1">
    <source>
        <dbReference type="EMBL" id="PZO73596.1"/>
    </source>
</evidence>
<dbReference type="Gene3D" id="3.30.70.100">
    <property type="match status" value="2"/>
</dbReference>
<dbReference type="SUPFAM" id="SSF54909">
    <property type="entry name" value="Dimeric alpha+beta barrel"/>
    <property type="match status" value="2"/>
</dbReference>
<dbReference type="Pfam" id="PF07237">
    <property type="entry name" value="DUF1428"/>
    <property type="match status" value="2"/>
</dbReference>
<gene>
    <name evidence="1" type="ORF">DI632_14440</name>
</gene>
<organism evidence="1 2">
    <name type="scientific">Sphingomonas hengshuiensis</name>
    <dbReference type="NCBI Taxonomy" id="1609977"/>
    <lineage>
        <taxon>Bacteria</taxon>
        <taxon>Pseudomonadati</taxon>
        <taxon>Pseudomonadota</taxon>
        <taxon>Alphaproteobacteria</taxon>
        <taxon>Sphingomonadales</taxon>
        <taxon>Sphingomonadaceae</taxon>
        <taxon>Sphingomonas</taxon>
    </lineage>
</organism>
<dbReference type="InterPro" id="IPR009874">
    <property type="entry name" value="DUF1428"/>
</dbReference>
<protein>
    <submittedName>
        <fullName evidence="1">DUF1428 domain-containing protein</fullName>
    </submittedName>
</protein>
<dbReference type="InterPro" id="IPR011008">
    <property type="entry name" value="Dimeric_a/b-barrel"/>
</dbReference>
<dbReference type="AlphaFoldDB" id="A0A2W4YVU8"/>
<accession>A0A2W4YVU8</accession>
<proteinExistence type="predicted"/>
<dbReference type="EMBL" id="QFNF01000050">
    <property type="protein sequence ID" value="PZO73596.1"/>
    <property type="molecule type" value="Genomic_DNA"/>
</dbReference>
<dbReference type="Proteomes" id="UP000248614">
    <property type="component" value="Unassembled WGS sequence"/>
</dbReference>
<evidence type="ECO:0000313" key="2">
    <source>
        <dbReference type="Proteomes" id="UP000248614"/>
    </source>
</evidence>
<sequence length="241" mass="26020">MTYVDGFVTPVPRANRAAYETHVAAAAAIFADLGAGRLVECWADDVPPGEHTDFPRSVALAEGEDVLFSWIEYPDRATRDAVGAAMMADPRIAGLDMPFDGKRMIHGGFATIVDERGGGTTGYVDGCLTPVAIDARAAYTDFAALSARLFVEHGAVRVVECWGDDVPPGRHTDYARAVDLQPGEAACYSWIEWPSKDARDAGWQAIMADPRMAGRDLPFDGRRMLYGGFTPIFDQAMRAGG</sequence>
<name>A0A2W4YVU8_9SPHN</name>
<comment type="caution">
    <text evidence="1">The sequence shown here is derived from an EMBL/GenBank/DDBJ whole genome shotgun (WGS) entry which is preliminary data.</text>
</comment>